<feature type="transmembrane region" description="Helical" evidence="8">
    <location>
        <begin position="180"/>
        <end position="208"/>
    </location>
</feature>
<dbReference type="RefSeq" id="WP_133431311.1">
    <property type="nucleotide sequence ID" value="NZ_SCWA01000004.1"/>
</dbReference>
<keyword evidence="5 8" id="KW-0812">Transmembrane</keyword>
<dbReference type="OrthoDB" id="396983at2"/>
<dbReference type="AlphaFoldDB" id="A0A4R6BEV5"/>
<evidence type="ECO:0000259" key="9">
    <source>
        <dbReference type="Pfam" id="PF13303"/>
    </source>
</evidence>
<evidence type="ECO:0000256" key="3">
    <source>
        <dbReference type="ARBA" id="ARBA00022475"/>
    </source>
</evidence>
<comment type="caution">
    <text evidence="10">The sequence shown here is derived from an EMBL/GenBank/DDBJ whole genome shotgun (WGS) entry which is preliminary data.</text>
</comment>
<keyword evidence="4" id="KW-0762">Sugar transport</keyword>
<feature type="transmembrane region" description="Helical" evidence="8">
    <location>
        <begin position="312"/>
        <end position="335"/>
    </location>
</feature>
<feature type="domain" description="Phosphotransferase system EIIC" evidence="9">
    <location>
        <begin position="16"/>
        <end position="348"/>
    </location>
</feature>
<feature type="transmembrane region" description="Helical" evidence="8">
    <location>
        <begin position="110"/>
        <end position="128"/>
    </location>
</feature>
<comment type="subcellular location">
    <subcellularLocation>
        <location evidence="1">Cell membrane</location>
        <topology evidence="1">Multi-pass membrane protein</topology>
    </subcellularLocation>
</comment>
<reference evidence="10 11" key="1">
    <citation type="submission" date="2019-01" db="EMBL/GenBank/DDBJ databases">
        <title>Draft genome sequences of the type strains of six Macrococcus species.</title>
        <authorList>
            <person name="Mazhar S."/>
            <person name="Altermann E."/>
            <person name="Hill C."/>
            <person name="Mcauliffe O."/>
        </authorList>
    </citation>
    <scope>NUCLEOTIDE SEQUENCE [LARGE SCALE GENOMIC DNA]</scope>
    <source>
        <strain evidence="10 11">CCM4811</strain>
    </source>
</reference>
<feature type="transmembrane region" description="Helical" evidence="8">
    <location>
        <begin position="48"/>
        <end position="73"/>
    </location>
</feature>
<keyword evidence="3" id="KW-1003">Cell membrane</keyword>
<keyword evidence="11" id="KW-1185">Reference proteome</keyword>
<evidence type="ECO:0000313" key="10">
    <source>
        <dbReference type="EMBL" id="TDL98370.1"/>
    </source>
</evidence>
<evidence type="ECO:0000256" key="5">
    <source>
        <dbReference type="ARBA" id="ARBA00022692"/>
    </source>
</evidence>
<feature type="transmembrane region" description="Helical" evidence="8">
    <location>
        <begin position="255"/>
        <end position="281"/>
    </location>
</feature>
<feature type="transmembrane region" description="Helical" evidence="8">
    <location>
        <begin position="134"/>
        <end position="159"/>
    </location>
</feature>
<protein>
    <submittedName>
        <fullName evidence="10">PTS transporter subunit IIC</fullName>
    </submittedName>
</protein>
<accession>A0A4R6BEV5</accession>
<keyword evidence="6 8" id="KW-1133">Transmembrane helix</keyword>
<evidence type="ECO:0000313" key="11">
    <source>
        <dbReference type="Proteomes" id="UP000295310"/>
    </source>
</evidence>
<dbReference type="EMBL" id="SCWA01000004">
    <property type="protein sequence ID" value="TDL98370.1"/>
    <property type="molecule type" value="Genomic_DNA"/>
</dbReference>
<evidence type="ECO:0000256" key="1">
    <source>
        <dbReference type="ARBA" id="ARBA00004651"/>
    </source>
</evidence>
<evidence type="ECO:0000256" key="8">
    <source>
        <dbReference type="SAM" id="Phobius"/>
    </source>
</evidence>
<dbReference type="GO" id="GO:0008982">
    <property type="term" value="F:protein-N(PI)-phosphohistidine-sugar phosphotransferase activity"/>
    <property type="evidence" value="ECO:0007669"/>
    <property type="project" value="InterPro"/>
</dbReference>
<proteinExistence type="predicted"/>
<dbReference type="InterPro" id="IPR003352">
    <property type="entry name" value="PTS_EIIC"/>
</dbReference>
<dbReference type="Pfam" id="PF13303">
    <property type="entry name" value="PTS_EIIC_2"/>
    <property type="match status" value="1"/>
</dbReference>
<dbReference type="GO" id="GO:0009401">
    <property type="term" value="P:phosphoenolpyruvate-dependent sugar phosphotransferase system"/>
    <property type="evidence" value="ECO:0007669"/>
    <property type="project" value="InterPro"/>
</dbReference>
<evidence type="ECO:0000256" key="2">
    <source>
        <dbReference type="ARBA" id="ARBA00022448"/>
    </source>
</evidence>
<dbReference type="GO" id="GO:0005886">
    <property type="term" value="C:plasma membrane"/>
    <property type="evidence" value="ECO:0007669"/>
    <property type="project" value="UniProtKB-SubCell"/>
</dbReference>
<dbReference type="Proteomes" id="UP000295310">
    <property type="component" value="Unassembled WGS sequence"/>
</dbReference>
<keyword evidence="2" id="KW-0813">Transport</keyword>
<keyword evidence="7 8" id="KW-0472">Membrane</keyword>
<sequence length="356" mass="37448">MEQTANRISAKDFINKVLAGVALGIVVGLIPNAILGELFKALIPYHPIFATLNSVVVGIQFTVPVLVGVLIGMQFKLNPIQTVIVGTAAFVGSGAAVFKENAWVLTGIGDLINTMITASIAVLLILWIKDRLGSLTIILLPIIAGGIAGFLGIILLPYVKLITSSLGQLINSFTTLQPMVMCILIAISFSILIVSPISTVAIAMAIGISGLASGAANLGVAAAACMLVVGTMRVNKAGVPIAVFLGAMKMMMPNLLKYPIIALPIALTATVTGIVGSLIGIQGTKESAGFGFSGLVGPINAFKFMEGNAMMNLLLLILVYFVVPFVSAFIFHYLFTKVFKLYDPEVFKFQTESEGK</sequence>
<evidence type="ECO:0000256" key="4">
    <source>
        <dbReference type="ARBA" id="ARBA00022597"/>
    </source>
</evidence>
<name>A0A4R6BEV5_9STAP</name>
<feature type="transmembrane region" description="Helical" evidence="8">
    <location>
        <begin position="79"/>
        <end position="98"/>
    </location>
</feature>
<feature type="transmembrane region" description="Helical" evidence="8">
    <location>
        <begin position="17"/>
        <end position="36"/>
    </location>
</feature>
<gene>
    <name evidence="10" type="ORF">ERX27_02745</name>
</gene>
<evidence type="ECO:0000256" key="7">
    <source>
        <dbReference type="ARBA" id="ARBA00023136"/>
    </source>
</evidence>
<evidence type="ECO:0000256" key="6">
    <source>
        <dbReference type="ARBA" id="ARBA00022989"/>
    </source>
</evidence>
<organism evidence="10 11">
    <name type="scientific">Macrococcus brunensis</name>
    <dbReference type="NCBI Taxonomy" id="198483"/>
    <lineage>
        <taxon>Bacteria</taxon>
        <taxon>Bacillati</taxon>
        <taxon>Bacillota</taxon>
        <taxon>Bacilli</taxon>
        <taxon>Bacillales</taxon>
        <taxon>Staphylococcaceae</taxon>
        <taxon>Macrococcus</taxon>
    </lineage>
</organism>
<feature type="transmembrane region" description="Helical" evidence="8">
    <location>
        <begin position="214"/>
        <end position="234"/>
    </location>
</feature>